<dbReference type="Proteomes" id="UP000739411">
    <property type="component" value="Unassembled WGS sequence"/>
</dbReference>
<dbReference type="InterPro" id="IPR010998">
    <property type="entry name" value="Integrase_recombinase_N"/>
</dbReference>
<protein>
    <submittedName>
        <fullName evidence="6">Integrase family protein</fullName>
    </submittedName>
</protein>
<evidence type="ECO:0000256" key="3">
    <source>
        <dbReference type="ARBA" id="ARBA00023125"/>
    </source>
</evidence>
<dbReference type="PANTHER" id="PTHR30629:SF2">
    <property type="entry name" value="PROPHAGE INTEGRASE INTS-RELATED"/>
    <property type="match status" value="1"/>
</dbReference>
<sequence length="451" mass="49902">MERVKLTPGRIASFSCPPEKAQTFLWDSEVPGFAIRATPPGKRTPNGTRAYIFQGYLNGATPRLTIGDTKVWNLDDARIEARRLQALLDKGIDPREQKRELEEVKATAKAATEAAQNEKESKQCYTLRALLDAYCEHLEANGKAQSARQAKSIFKCHVFEAHPDIAALPASEVTPDHAATMVRYVIEQGKDRAAGVLRSYLSAAFNAGRKARYNAKLPAAFIAYQVQINPVEIIATIAVNRGDRTLNADDLKRYIAALSDDDLSDLALKLALFSGGQRMAQLLRAKVSDYDKDSQTLRLWDGKGKRSTPREHLLPLASKAAAIVEKLIERAKPLETPLLFSSFGKTQLVETTPGKRATSICKTMKCEAFDLRDIRRTCETMLAGMGISRDTRAQLLSHGLSGVQAAHYDRHSYTNEKRAALVAWEKRLDDIATGRHAANVLQMKRKGRTAA</sequence>
<feature type="domain" description="Tyr recombinase" evidence="5">
    <location>
        <begin position="241"/>
        <end position="422"/>
    </location>
</feature>
<dbReference type="Gene3D" id="3.30.160.390">
    <property type="entry name" value="Integrase, DNA-binding domain"/>
    <property type="match status" value="1"/>
</dbReference>
<comment type="caution">
    <text evidence="6">The sequence shown here is derived from an EMBL/GenBank/DDBJ whole genome shotgun (WGS) entry which is preliminary data.</text>
</comment>
<dbReference type="Pfam" id="PF00589">
    <property type="entry name" value="Phage_integrase"/>
    <property type="match status" value="1"/>
</dbReference>
<name>A0A935JZU8_9RHOO</name>
<reference evidence="6 7" key="1">
    <citation type="submission" date="2020-10" db="EMBL/GenBank/DDBJ databases">
        <title>Connecting structure to function with the recovery of over 1000 high-quality activated sludge metagenome-assembled genomes encoding full-length rRNA genes using long-read sequencing.</title>
        <authorList>
            <person name="Singleton C.M."/>
            <person name="Petriglieri F."/>
            <person name="Kristensen J.M."/>
            <person name="Kirkegaard R.H."/>
            <person name="Michaelsen T.Y."/>
            <person name="Andersen M.H."/>
            <person name="Karst S.M."/>
            <person name="Dueholm M.S."/>
            <person name="Nielsen P.H."/>
            <person name="Albertsen M."/>
        </authorList>
    </citation>
    <scope>NUCLEOTIDE SEQUENCE [LARGE SCALE GENOMIC DNA]</scope>
    <source>
        <strain evidence="6">EsbW_18-Q3-R4-48_BATAC.463</strain>
    </source>
</reference>
<dbReference type="Pfam" id="PF13356">
    <property type="entry name" value="Arm-DNA-bind_3"/>
    <property type="match status" value="1"/>
</dbReference>
<keyword evidence="2" id="KW-0229">DNA integration</keyword>
<keyword evidence="4" id="KW-0233">DNA recombination</keyword>
<dbReference type="AlphaFoldDB" id="A0A935JZU8"/>
<dbReference type="PROSITE" id="PS51898">
    <property type="entry name" value="TYR_RECOMBINASE"/>
    <property type="match status" value="1"/>
</dbReference>
<evidence type="ECO:0000313" key="7">
    <source>
        <dbReference type="Proteomes" id="UP000739411"/>
    </source>
</evidence>
<keyword evidence="3" id="KW-0238">DNA-binding</keyword>
<dbReference type="InterPro" id="IPR013762">
    <property type="entry name" value="Integrase-like_cat_sf"/>
</dbReference>
<dbReference type="InterPro" id="IPR011010">
    <property type="entry name" value="DNA_brk_join_enz"/>
</dbReference>
<comment type="similarity">
    <text evidence="1">Belongs to the 'phage' integrase family.</text>
</comment>
<dbReference type="Gene3D" id="1.10.443.10">
    <property type="entry name" value="Intergrase catalytic core"/>
    <property type="match status" value="1"/>
</dbReference>
<proteinExistence type="inferred from homology"/>
<evidence type="ECO:0000313" key="6">
    <source>
        <dbReference type="EMBL" id="MBK7413908.1"/>
    </source>
</evidence>
<evidence type="ECO:0000256" key="1">
    <source>
        <dbReference type="ARBA" id="ARBA00008857"/>
    </source>
</evidence>
<dbReference type="InterPro" id="IPR038488">
    <property type="entry name" value="Integrase_DNA-bd_sf"/>
</dbReference>
<dbReference type="InterPro" id="IPR025166">
    <property type="entry name" value="Integrase_DNA_bind_dom"/>
</dbReference>
<gene>
    <name evidence="6" type="ORF">IPJ38_01070</name>
</gene>
<dbReference type="EMBL" id="JADJMS010000005">
    <property type="protein sequence ID" value="MBK7413908.1"/>
    <property type="molecule type" value="Genomic_DNA"/>
</dbReference>
<dbReference type="GO" id="GO:0003677">
    <property type="term" value="F:DNA binding"/>
    <property type="evidence" value="ECO:0007669"/>
    <property type="project" value="UniProtKB-KW"/>
</dbReference>
<dbReference type="PANTHER" id="PTHR30629">
    <property type="entry name" value="PROPHAGE INTEGRASE"/>
    <property type="match status" value="1"/>
</dbReference>
<dbReference type="Gene3D" id="1.10.150.130">
    <property type="match status" value="1"/>
</dbReference>
<dbReference type="GO" id="GO:0015074">
    <property type="term" value="P:DNA integration"/>
    <property type="evidence" value="ECO:0007669"/>
    <property type="project" value="UniProtKB-KW"/>
</dbReference>
<dbReference type="GO" id="GO:0006310">
    <property type="term" value="P:DNA recombination"/>
    <property type="evidence" value="ECO:0007669"/>
    <property type="project" value="UniProtKB-KW"/>
</dbReference>
<evidence type="ECO:0000256" key="2">
    <source>
        <dbReference type="ARBA" id="ARBA00022908"/>
    </source>
</evidence>
<dbReference type="SUPFAM" id="SSF56349">
    <property type="entry name" value="DNA breaking-rejoining enzymes"/>
    <property type="match status" value="1"/>
</dbReference>
<organism evidence="6 7">
    <name type="scientific">Candidatus Dechloromonas phosphorivorans</name>
    <dbReference type="NCBI Taxonomy" id="2899244"/>
    <lineage>
        <taxon>Bacteria</taxon>
        <taxon>Pseudomonadati</taxon>
        <taxon>Pseudomonadota</taxon>
        <taxon>Betaproteobacteria</taxon>
        <taxon>Rhodocyclales</taxon>
        <taxon>Azonexaceae</taxon>
        <taxon>Dechloromonas</taxon>
    </lineage>
</organism>
<dbReference type="InterPro" id="IPR002104">
    <property type="entry name" value="Integrase_catalytic"/>
</dbReference>
<accession>A0A935JZU8</accession>
<evidence type="ECO:0000256" key="4">
    <source>
        <dbReference type="ARBA" id="ARBA00023172"/>
    </source>
</evidence>
<dbReference type="InterPro" id="IPR050808">
    <property type="entry name" value="Phage_Integrase"/>
</dbReference>
<evidence type="ECO:0000259" key="5">
    <source>
        <dbReference type="PROSITE" id="PS51898"/>
    </source>
</evidence>